<feature type="domain" description="Mce/MlaD" evidence="1">
    <location>
        <begin position="57"/>
        <end position="134"/>
    </location>
</feature>
<dbReference type="InterPro" id="IPR052336">
    <property type="entry name" value="MlaD_Phospholipid_Transporter"/>
</dbReference>
<proteinExistence type="predicted"/>
<dbReference type="NCBIfam" id="TIGR00996">
    <property type="entry name" value="Mtu_fam_mce"/>
    <property type="match status" value="1"/>
</dbReference>
<dbReference type="InterPro" id="IPR005693">
    <property type="entry name" value="Mce"/>
</dbReference>
<evidence type="ECO:0000313" key="3">
    <source>
        <dbReference type="EMBL" id="SFB62899.1"/>
    </source>
</evidence>
<accession>A0A1I1CJK1</accession>
<dbReference type="InterPro" id="IPR024516">
    <property type="entry name" value="Mce_C"/>
</dbReference>
<dbReference type="PANTHER" id="PTHR33371:SF15">
    <property type="entry name" value="LIPOPROTEIN LPRN"/>
    <property type="match status" value="1"/>
</dbReference>
<dbReference type="PROSITE" id="PS51257">
    <property type="entry name" value="PROKAR_LIPOPROTEIN"/>
    <property type="match status" value="1"/>
</dbReference>
<feature type="domain" description="Mammalian cell entry C-terminal" evidence="2">
    <location>
        <begin position="142"/>
        <end position="313"/>
    </location>
</feature>
<sequence length="348" mass="36678">MTNRFAKTERPVWRRRGRARATALTVLLVLVTGCGRDGFDGMYDVPLPGGADLGPRPYRVIAEFTNVLDLVPQSGVKVNDVAVGAVERVELAEDGRTALLTLAVNGAVELPANAVARLRQTSVLGEKFVELAPPELGTPTGELGDGAVIPVERTERGTEIEEVFGALSLLLGGGGIAQIKTINRELNAALSGNESAARSLIGNLDEFVTGLDEHKAEISRALDGVNELAGTLAARTAQIDEVLTDLTPGVEALSEQREALVAMLTALADLSDVAVDTVNRTKDDLVADLTALEPTLRELAESGAALPAAMQTLLTFPFPDVALDAIRGDYLNSFLDFNTRTSGAGGVR</sequence>
<gene>
    <name evidence="3" type="ORF">SAMN05216266_1328</name>
</gene>
<evidence type="ECO:0000313" key="4">
    <source>
        <dbReference type="Proteomes" id="UP000243799"/>
    </source>
</evidence>
<keyword evidence="4" id="KW-1185">Reference proteome</keyword>
<evidence type="ECO:0000259" key="2">
    <source>
        <dbReference type="Pfam" id="PF11887"/>
    </source>
</evidence>
<evidence type="ECO:0000259" key="1">
    <source>
        <dbReference type="Pfam" id="PF02470"/>
    </source>
</evidence>
<dbReference type="Pfam" id="PF11887">
    <property type="entry name" value="Mce4_CUP1"/>
    <property type="match status" value="1"/>
</dbReference>
<dbReference type="EMBL" id="FOKG01000032">
    <property type="protein sequence ID" value="SFB62899.1"/>
    <property type="molecule type" value="Genomic_DNA"/>
</dbReference>
<protein>
    <submittedName>
        <fullName evidence="3">Phospholipid/cholesterol/gamma-HCH transport system substrate-binding protein</fullName>
    </submittedName>
</protein>
<dbReference type="OrthoDB" id="9774928at2"/>
<name>A0A1I1CJK1_9PSEU</name>
<reference evidence="4" key="1">
    <citation type="submission" date="2016-10" db="EMBL/GenBank/DDBJ databases">
        <authorList>
            <person name="Varghese N."/>
            <person name="Submissions S."/>
        </authorList>
    </citation>
    <scope>NUCLEOTIDE SEQUENCE [LARGE SCALE GENOMIC DNA]</scope>
    <source>
        <strain evidence="4">CGMCC 4.3568</strain>
    </source>
</reference>
<dbReference type="GO" id="GO:0005576">
    <property type="term" value="C:extracellular region"/>
    <property type="evidence" value="ECO:0007669"/>
    <property type="project" value="TreeGrafter"/>
</dbReference>
<dbReference type="RefSeq" id="WP_091679244.1">
    <property type="nucleotide sequence ID" value="NZ_FOKG01000032.1"/>
</dbReference>
<organism evidence="3 4">
    <name type="scientific">Amycolatopsis marina</name>
    <dbReference type="NCBI Taxonomy" id="490629"/>
    <lineage>
        <taxon>Bacteria</taxon>
        <taxon>Bacillati</taxon>
        <taxon>Actinomycetota</taxon>
        <taxon>Actinomycetes</taxon>
        <taxon>Pseudonocardiales</taxon>
        <taxon>Pseudonocardiaceae</taxon>
        <taxon>Amycolatopsis</taxon>
    </lineage>
</organism>
<dbReference type="Proteomes" id="UP000243799">
    <property type="component" value="Unassembled WGS sequence"/>
</dbReference>
<dbReference type="InterPro" id="IPR003399">
    <property type="entry name" value="Mce/MlaD"/>
</dbReference>
<dbReference type="STRING" id="490629.SAMN05216266_1328"/>
<dbReference type="Pfam" id="PF02470">
    <property type="entry name" value="MlaD"/>
    <property type="match status" value="1"/>
</dbReference>
<dbReference type="AlphaFoldDB" id="A0A1I1CJK1"/>
<dbReference type="PANTHER" id="PTHR33371">
    <property type="entry name" value="INTERMEMBRANE PHOSPHOLIPID TRANSPORT SYSTEM BINDING PROTEIN MLAD-RELATED"/>
    <property type="match status" value="1"/>
</dbReference>